<dbReference type="GO" id="GO:0005576">
    <property type="term" value="C:extracellular region"/>
    <property type="evidence" value="ECO:0007669"/>
    <property type="project" value="UniProtKB-SubCell"/>
</dbReference>
<feature type="chain" id="PRO_5043094118" description="Phytosulfokine" evidence="10">
    <location>
        <begin position="29"/>
        <end position="113"/>
    </location>
</feature>
<dbReference type="GO" id="GO:0008283">
    <property type="term" value="P:cell population proliferation"/>
    <property type="evidence" value="ECO:0007669"/>
    <property type="project" value="UniProtKB-UniRule"/>
</dbReference>
<keyword evidence="5 10" id="KW-0964">Secreted</keyword>
<dbReference type="AlphaFoldDB" id="A0AAX6HY98"/>
<organism evidence="11 12">
    <name type="scientific">Iris pallida</name>
    <name type="common">Sweet iris</name>
    <dbReference type="NCBI Taxonomy" id="29817"/>
    <lineage>
        <taxon>Eukaryota</taxon>
        <taxon>Viridiplantae</taxon>
        <taxon>Streptophyta</taxon>
        <taxon>Embryophyta</taxon>
        <taxon>Tracheophyta</taxon>
        <taxon>Spermatophyta</taxon>
        <taxon>Magnoliopsida</taxon>
        <taxon>Liliopsida</taxon>
        <taxon>Asparagales</taxon>
        <taxon>Iridaceae</taxon>
        <taxon>Iridoideae</taxon>
        <taxon>Irideae</taxon>
        <taxon>Iris</taxon>
    </lineage>
</organism>
<evidence type="ECO:0000256" key="6">
    <source>
        <dbReference type="ARBA" id="ARBA00022641"/>
    </source>
</evidence>
<comment type="similarity">
    <text evidence="3 10">Belongs to the phytosulfokine family.</text>
</comment>
<dbReference type="PANTHER" id="PTHR33285:SF33">
    <property type="entry name" value="PHYTOSULFOKINE"/>
    <property type="match status" value="1"/>
</dbReference>
<evidence type="ECO:0000256" key="1">
    <source>
        <dbReference type="ARBA" id="ARBA00003158"/>
    </source>
</evidence>
<evidence type="ECO:0000256" key="9">
    <source>
        <dbReference type="ARBA" id="ARBA00023030"/>
    </source>
</evidence>
<dbReference type="EMBL" id="JANAVB010005999">
    <property type="protein sequence ID" value="KAJ6845683.1"/>
    <property type="molecule type" value="Genomic_DNA"/>
</dbReference>
<dbReference type="Proteomes" id="UP001140949">
    <property type="component" value="Unassembled WGS sequence"/>
</dbReference>
<evidence type="ECO:0000256" key="7">
    <source>
        <dbReference type="ARBA" id="ARBA00022729"/>
    </source>
</evidence>
<keyword evidence="9 10" id="KW-0339">Growth factor</keyword>
<comment type="function">
    <text evidence="1 10">Promotes plant cell differentiation, organogenesis and somatic embryogenesis as well as cell proliferation.</text>
</comment>
<feature type="signal peptide" evidence="10">
    <location>
        <begin position="1"/>
        <end position="28"/>
    </location>
</feature>
<evidence type="ECO:0000256" key="10">
    <source>
        <dbReference type="RuleBase" id="RU368031"/>
    </source>
</evidence>
<keyword evidence="4 10" id="KW-0217">Developmental protein</keyword>
<evidence type="ECO:0000256" key="3">
    <source>
        <dbReference type="ARBA" id="ARBA00010781"/>
    </source>
</evidence>
<sequence length="113" mass="12902">MKLHFSSHALVLSILFVFLLSINTTTSARTDPFLLPVDRQQSSVGREEMMKMDGPTQAVLDHSGVDMEGQEEEEAAWNLMGMEQCKDGDEECLKRRLMSEAHLDYIYTQKHKP</sequence>
<dbReference type="Pfam" id="PF06404">
    <property type="entry name" value="PSK"/>
    <property type="match status" value="1"/>
</dbReference>
<gene>
    <name evidence="11" type="ORF">M6B38_286625</name>
</gene>
<protein>
    <recommendedName>
        <fullName evidence="10">Phytosulfokine</fullName>
    </recommendedName>
    <component>
        <recommendedName>
            <fullName evidence="10">Phytosulfokine-alpha</fullName>
            <shortName evidence="10">PSK-alpha</shortName>
            <shortName evidence="10">Phytosulfokine-a</shortName>
        </recommendedName>
    </component>
    <component>
        <recommendedName>
            <fullName evidence="10">Phytosulfokine-beta</fullName>
            <shortName evidence="10">PSK-beta</shortName>
            <shortName evidence="10">Phytosulfokine-b</shortName>
        </recommendedName>
    </component>
</protein>
<evidence type="ECO:0000256" key="2">
    <source>
        <dbReference type="ARBA" id="ARBA00004613"/>
    </source>
</evidence>
<evidence type="ECO:0000313" key="11">
    <source>
        <dbReference type="EMBL" id="KAJ6845683.1"/>
    </source>
</evidence>
<keyword evidence="8 10" id="KW-0221">Differentiation</keyword>
<comment type="PTM">
    <text evidence="10">PSK-alpha is produced by endopeptidase digestion. PSK-beta is produced from PSK-alpha by exopeptidase digestion.</text>
</comment>
<name>A0AAX6HY98_IRIPA</name>
<keyword evidence="12" id="KW-1185">Reference proteome</keyword>
<reference evidence="11" key="2">
    <citation type="submission" date="2023-04" db="EMBL/GenBank/DDBJ databases">
        <authorList>
            <person name="Bruccoleri R.E."/>
            <person name="Oakeley E.J."/>
            <person name="Faust A.-M."/>
            <person name="Dessus-Babus S."/>
            <person name="Altorfer M."/>
            <person name="Burckhardt D."/>
            <person name="Oertli M."/>
            <person name="Naumann U."/>
            <person name="Petersen F."/>
            <person name="Wong J."/>
        </authorList>
    </citation>
    <scope>NUCLEOTIDE SEQUENCE</scope>
    <source>
        <strain evidence="11">GSM-AAB239-AS_SAM_17_03QT</strain>
        <tissue evidence="11">Leaf</tissue>
    </source>
</reference>
<reference evidence="11" key="1">
    <citation type="journal article" date="2023" name="GigaByte">
        <title>Genome assembly of the bearded iris, Iris pallida Lam.</title>
        <authorList>
            <person name="Bruccoleri R.E."/>
            <person name="Oakeley E.J."/>
            <person name="Faust A.M.E."/>
            <person name="Altorfer M."/>
            <person name="Dessus-Babus S."/>
            <person name="Burckhardt D."/>
            <person name="Oertli M."/>
            <person name="Naumann U."/>
            <person name="Petersen F."/>
            <person name="Wong J."/>
        </authorList>
    </citation>
    <scope>NUCLEOTIDE SEQUENCE</scope>
    <source>
        <strain evidence="11">GSM-AAB239-AS_SAM_17_03QT</strain>
    </source>
</reference>
<comment type="PTM">
    <text evidence="10">Sulfation is important for activity and for the binding to a putative membrane receptor.</text>
</comment>
<comment type="subcellular location">
    <subcellularLocation>
        <location evidence="2 10">Secreted</location>
    </subcellularLocation>
</comment>
<evidence type="ECO:0000256" key="8">
    <source>
        <dbReference type="ARBA" id="ARBA00022782"/>
    </source>
</evidence>
<dbReference type="GO" id="GO:0008083">
    <property type="term" value="F:growth factor activity"/>
    <property type="evidence" value="ECO:0007669"/>
    <property type="project" value="UniProtKB-UniRule"/>
</dbReference>
<proteinExistence type="inferred from homology"/>
<dbReference type="PANTHER" id="PTHR33285">
    <property type="entry name" value="PHYTOSULFOKINES 3"/>
    <property type="match status" value="1"/>
</dbReference>
<comment type="caution">
    <text evidence="11">The sequence shown here is derived from an EMBL/GenBank/DDBJ whole genome shotgun (WGS) entry which is preliminary data.</text>
</comment>
<dbReference type="InterPro" id="IPR009438">
    <property type="entry name" value="Phytosulfokine"/>
</dbReference>
<keyword evidence="7 10" id="KW-0732">Signal</keyword>
<accession>A0AAX6HY98</accession>
<keyword evidence="6 10" id="KW-0765">Sulfation</keyword>
<evidence type="ECO:0000256" key="4">
    <source>
        <dbReference type="ARBA" id="ARBA00022473"/>
    </source>
</evidence>
<dbReference type="GO" id="GO:0030154">
    <property type="term" value="P:cell differentiation"/>
    <property type="evidence" value="ECO:0007669"/>
    <property type="project" value="UniProtKB-UniRule"/>
</dbReference>
<evidence type="ECO:0000313" key="12">
    <source>
        <dbReference type="Proteomes" id="UP001140949"/>
    </source>
</evidence>
<evidence type="ECO:0000256" key="5">
    <source>
        <dbReference type="ARBA" id="ARBA00022525"/>
    </source>
</evidence>